<dbReference type="RefSeq" id="WP_258732401.1">
    <property type="nucleotide sequence ID" value="NZ_JANTHZ010000003.1"/>
</dbReference>
<comment type="similarity">
    <text evidence="1">Belongs to the short-chain dehydrogenases/reductases (SDR) family.</text>
</comment>
<dbReference type="Pfam" id="PF13561">
    <property type="entry name" value="adh_short_C2"/>
    <property type="match status" value="1"/>
</dbReference>
<dbReference type="GO" id="GO:0006633">
    <property type="term" value="P:fatty acid biosynthetic process"/>
    <property type="evidence" value="ECO:0007669"/>
    <property type="project" value="TreeGrafter"/>
</dbReference>
<keyword evidence="4" id="KW-1185">Reference proteome</keyword>
<evidence type="ECO:0000256" key="1">
    <source>
        <dbReference type="ARBA" id="ARBA00006484"/>
    </source>
</evidence>
<dbReference type="PANTHER" id="PTHR42760:SF133">
    <property type="entry name" value="3-OXOACYL-[ACYL-CARRIER-PROTEIN] REDUCTASE"/>
    <property type="match status" value="1"/>
</dbReference>
<proteinExistence type="inferred from homology"/>
<dbReference type="CDD" id="cd05233">
    <property type="entry name" value="SDR_c"/>
    <property type="match status" value="1"/>
</dbReference>
<gene>
    <name evidence="3" type="ORF">NVS89_09370</name>
</gene>
<comment type="caution">
    <text evidence="3">The sequence shown here is derived from an EMBL/GenBank/DDBJ whole genome shotgun (WGS) entry which is preliminary data.</text>
</comment>
<evidence type="ECO:0000313" key="3">
    <source>
        <dbReference type="EMBL" id="MCS0495307.1"/>
    </source>
</evidence>
<dbReference type="PANTHER" id="PTHR42760">
    <property type="entry name" value="SHORT-CHAIN DEHYDROGENASES/REDUCTASES FAMILY MEMBER"/>
    <property type="match status" value="1"/>
</dbReference>
<dbReference type="InterPro" id="IPR036291">
    <property type="entry name" value="NAD(P)-bd_dom_sf"/>
</dbReference>
<evidence type="ECO:0000313" key="4">
    <source>
        <dbReference type="Proteomes" id="UP001151088"/>
    </source>
</evidence>
<protein>
    <submittedName>
        <fullName evidence="3">SDR family oxidoreductase</fullName>
    </submittedName>
</protein>
<dbReference type="PRINTS" id="PR00081">
    <property type="entry name" value="GDHRDH"/>
</dbReference>
<dbReference type="Gene3D" id="3.40.50.720">
    <property type="entry name" value="NAD(P)-binding Rossmann-like Domain"/>
    <property type="match status" value="1"/>
</dbReference>
<dbReference type="AlphaFoldDB" id="A0A9X2T1Z5"/>
<dbReference type="Proteomes" id="UP001151088">
    <property type="component" value="Unassembled WGS sequence"/>
</dbReference>
<evidence type="ECO:0000256" key="2">
    <source>
        <dbReference type="ARBA" id="ARBA00023002"/>
    </source>
</evidence>
<organism evidence="3 4">
    <name type="scientific">Ancylobacter mangrovi</name>
    <dbReference type="NCBI Taxonomy" id="2972472"/>
    <lineage>
        <taxon>Bacteria</taxon>
        <taxon>Pseudomonadati</taxon>
        <taxon>Pseudomonadota</taxon>
        <taxon>Alphaproteobacteria</taxon>
        <taxon>Hyphomicrobiales</taxon>
        <taxon>Xanthobacteraceae</taxon>
        <taxon>Ancylobacter</taxon>
    </lineage>
</organism>
<dbReference type="GO" id="GO:0016616">
    <property type="term" value="F:oxidoreductase activity, acting on the CH-OH group of donors, NAD or NADP as acceptor"/>
    <property type="evidence" value="ECO:0007669"/>
    <property type="project" value="TreeGrafter"/>
</dbReference>
<dbReference type="FunFam" id="3.40.50.720:FF:000084">
    <property type="entry name" value="Short-chain dehydrogenase reductase"/>
    <property type="match status" value="1"/>
</dbReference>
<dbReference type="GO" id="GO:0048038">
    <property type="term" value="F:quinone binding"/>
    <property type="evidence" value="ECO:0007669"/>
    <property type="project" value="TreeGrafter"/>
</dbReference>
<dbReference type="InterPro" id="IPR002347">
    <property type="entry name" value="SDR_fam"/>
</dbReference>
<keyword evidence="2" id="KW-0560">Oxidoreductase</keyword>
<dbReference type="EMBL" id="JANTHZ010000003">
    <property type="protein sequence ID" value="MCS0495307.1"/>
    <property type="molecule type" value="Genomic_DNA"/>
</dbReference>
<reference evidence="3" key="1">
    <citation type="submission" date="2022-08" db="EMBL/GenBank/DDBJ databases">
        <authorList>
            <person name="Li F."/>
        </authorList>
    </citation>
    <scope>NUCLEOTIDE SEQUENCE</scope>
    <source>
        <strain evidence="3">MQZ15Z-1</strain>
    </source>
</reference>
<sequence length="249" mass="26022">MNKLSDKVAVITGGNSGIGLAIARTFVAEGARVLIVGRRKAAVDDAVEGLGERAEGLVGDVADLATHDRVAAVVERKFGRADIYVANAGGIRIQPSTAVSPADYDTQFLSNARGTFFGVQKIAPLLRGGAAILLTSSIATHKVLEGHAVYAGSKAAIEAFARNWTLEFKDRRIRVNVLSPGPTDTPIIGKLGIAAESMNGMEERIAAMIPFGRLGMVEELAAAALFLCSDDSRFITGVNLSVDGGVTLS</sequence>
<accession>A0A9X2T1Z5</accession>
<dbReference type="SUPFAM" id="SSF51735">
    <property type="entry name" value="NAD(P)-binding Rossmann-fold domains"/>
    <property type="match status" value="1"/>
</dbReference>
<name>A0A9X2T1Z5_9HYPH</name>